<reference evidence="2 3" key="1">
    <citation type="submission" date="2018-03" db="EMBL/GenBank/DDBJ databases">
        <title>Genomic Encyclopedia of Type Strains, Phase III (KMG-III): the genomes of soil and plant-associated and newly described type strains.</title>
        <authorList>
            <person name="Whitman W."/>
        </authorList>
    </citation>
    <scope>NUCLEOTIDE SEQUENCE [LARGE SCALE GENOMIC DNA]</scope>
    <source>
        <strain evidence="2 3">CGMCC 4.7125</strain>
    </source>
</reference>
<dbReference type="AlphaFoldDB" id="A0A2T0LVE3"/>
<feature type="transmembrane region" description="Helical" evidence="1">
    <location>
        <begin position="72"/>
        <end position="95"/>
    </location>
</feature>
<evidence type="ECO:0000313" key="2">
    <source>
        <dbReference type="EMBL" id="PRX47821.1"/>
    </source>
</evidence>
<sequence>MPHLALTLTLAIVIGWVAAALADIARGVQGRLLVLGGAQLTTHWVLAGLTAHDGGVGHGLAMPVTHGVATMLTALVLVHAESMLAAAVASLYLLLPVSWKPAPIPAGTPVRAVVRPTGGPYFVEVLLRRVNGRRGPPLLS</sequence>
<protein>
    <submittedName>
        <fullName evidence="2">Uncharacterized protein</fullName>
    </submittedName>
</protein>
<comment type="caution">
    <text evidence="2">The sequence shown here is derived from an EMBL/GenBank/DDBJ whole genome shotgun (WGS) entry which is preliminary data.</text>
</comment>
<keyword evidence="1" id="KW-0812">Transmembrane</keyword>
<proteinExistence type="predicted"/>
<accession>A0A2T0LVE3</accession>
<evidence type="ECO:0000313" key="3">
    <source>
        <dbReference type="Proteomes" id="UP000238362"/>
    </source>
</evidence>
<dbReference type="Proteomes" id="UP000238362">
    <property type="component" value="Unassembled WGS sequence"/>
</dbReference>
<gene>
    <name evidence="2" type="ORF">B0I33_105404</name>
</gene>
<keyword evidence="3" id="KW-1185">Reference proteome</keyword>
<keyword evidence="1" id="KW-1133">Transmembrane helix</keyword>
<organism evidence="2 3">
    <name type="scientific">Prauserella shujinwangii</name>
    <dbReference type="NCBI Taxonomy" id="1453103"/>
    <lineage>
        <taxon>Bacteria</taxon>
        <taxon>Bacillati</taxon>
        <taxon>Actinomycetota</taxon>
        <taxon>Actinomycetes</taxon>
        <taxon>Pseudonocardiales</taxon>
        <taxon>Pseudonocardiaceae</taxon>
        <taxon>Prauserella</taxon>
    </lineage>
</organism>
<name>A0A2T0LVE3_9PSEU</name>
<keyword evidence="1" id="KW-0472">Membrane</keyword>
<evidence type="ECO:0000256" key="1">
    <source>
        <dbReference type="SAM" id="Phobius"/>
    </source>
</evidence>
<dbReference type="EMBL" id="PVNH01000005">
    <property type="protein sequence ID" value="PRX47821.1"/>
    <property type="molecule type" value="Genomic_DNA"/>
</dbReference>